<feature type="transmembrane region" description="Helical" evidence="6">
    <location>
        <begin position="235"/>
        <end position="257"/>
    </location>
</feature>
<evidence type="ECO:0000256" key="1">
    <source>
        <dbReference type="ARBA" id="ARBA00004651"/>
    </source>
</evidence>
<dbReference type="RefSeq" id="WP_172632392.1">
    <property type="nucleotide sequence ID" value="NZ_BIXY01000097.1"/>
</dbReference>
<evidence type="ECO:0000256" key="2">
    <source>
        <dbReference type="ARBA" id="ARBA00022475"/>
    </source>
</evidence>
<organism evidence="7 8">
    <name type="scientific">Dictyobacter arantiisoli</name>
    <dbReference type="NCBI Taxonomy" id="2014874"/>
    <lineage>
        <taxon>Bacteria</taxon>
        <taxon>Bacillati</taxon>
        <taxon>Chloroflexota</taxon>
        <taxon>Ktedonobacteria</taxon>
        <taxon>Ktedonobacterales</taxon>
        <taxon>Dictyobacteraceae</taxon>
        <taxon>Dictyobacter</taxon>
    </lineage>
</organism>
<comment type="caution">
    <text evidence="7">The sequence shown here is derived from an EMBL/GenBank/DDBJ whole genome shotgun (WGS) entry which is preliminary data.</text>
</comment>
<feature type="transmembrane region" description="Helical" evidence="6">
    <location>
        <begin position="88"/>
        <end position="111"/>
    </location>
</feature>
<feature type="transmembrane region" description="Helical" evidence="6">
    <location>
        <begin position="118"/>
        <end position="140"/>
    </location>
</feature>
<feature type="transmembrane region" description="Helical" evidence="6">
    <location>
        <begin position="55"/>
        <end position="76"/>
    </location>
</feature>
<keyword evidence="2" id="KW-1003">Cell membrane</keyword>
<reference evidence="7 8" key="1">
    <citation type="submission" date="2019-01" db="EMBL/GenBank/DDBJ databases">
        <title>Draft genome sequence of Dictyobacter sp. Uno17.</title>
        <authorList>
            <person name="Wang C.M."/>
            <person name="Zheng Y."/>
            <person name="Sakai Y."/>
            <person name="Abe K."/>
            <person name="Yokota A."/>
            <person name="Yabe S."/>
        </authorList>
    </citation>
    <scope>NUCLEOTIDE SEQUENCE [LARGE SCALE GENOMIC DNA]</scope>
    <source>
        <strain evidence="7 8">Uno17</strain>
    </source>
</reference>
<feature type="transmembrane region" description="Helical" evidence="6">
    <location>
        <begin position="15"/>
        <end position="34"/>
    </location>
</feature>
<dbReference type="AlphaFoldDB" id="A0A5A5THU5"/>
<keyword evidence="4 6" id="KW-1133">Transmembrane helix</keyword>
<name>A0A5A5THU5_9CHLR</name>
<dbReference type="Proteomes" id="UP000322530">
    <property type="component" value="Unassembled WGS sequence"/>
</dbReference>
<keyword evidence="3 6" id="KW-0812">Transmembrane</keyword>
<dbReference type="Pfam" id="PF09678">
    <property type="entry name" value="Caa3_CtaG"/>
    <property type="match status" value="1"/>
</dbReference>
<dbReference type="EMBL" id="BIXY01000097">
    <property type="protein sequence ID" value="GCF11160.1"/>
    <property type="molecule type" value="Genomic_DNA"/>
</dbReference>
<sequence length="286" mass="32055">MPTSVQEAQAWLTQWNWHPSVFLILLLLIGAYVYSIGPLRRRYQLADAVSRGRMVAFFLGLAALALCVITPLQAIAHILFTGHMIQHMVLALVAAPLLVVGLPGWLVAFCLRPRPLRFVFRWLTMPLIAALLFNANLWLWHAPSIMNSMMMSDAADFLSLTLYLLTGMLFWWPLFGAQVDGIFSLNAAGKLIYILLSDMPMVLLGAGLTFTPPLYPMYEGTARLIGWSPSTDQQLGGLIMWVPGGIYLIVMASVILIQWFRQIEKQQQAENMAFMLEEEEAARNAS</sequence>
<dbReference type="GO" id="GO:0005886">
    <property type="term" value="C:plasma membrane"/>
    <property type="evidence" value="ECO:0007669"/>
    <property type="project" value="UniProtKB-SubCell"/>
</dbReference>
<evidence type="ECO:0000256" key="5">
    <source>
        <dbReference type="ARBA" id="ARBA00023136"/>
    </source>
</evidence>
<comment type="subcellular location">
    <subcellularLocation>
        <location evidence="1">Cell membrane</location>
        <topology evidence="1">Multi-pass membrane protein</topology>
    </subcellularLocation>
</comment>
<gene>
    <name evidence="7" type="ORF">KDI_47240</name>
</gene>
<proteinExistence type="predicted"/>
<feature type="transmembrane region" description="Helical" evidence="6">
    <location>
        <begin position="160"/>
        <end position="179"/>
    </location>
</feature>
<protein>
    <submittedName>
        <fullName evidence="7">Membrane protein</fullName>
    </submittedName>
</protein>
<keyword evidence="5 6" id="KW-0472">Membrane</keyword>
<evidence type="ECO:0000313" key="8">
    <source>
        <dbReference type="Proteomes" id="UP000322530"/>
    </source>
</evidence>
<evidence type="ECO:0000256" key="3">
    <source>
        <dbReference type="ARBA" id="ARBA00022692"/>
    </source>
</evidence>
<feature type="transmembrane region" description="Helical" evidence="6">
    <location>
        <begin position="191"/>
        <end position="215"/>
    </location>
</feature>
<dbReference type="InterPro" id="IPR019108">
    <property type="entry name" value="Caa3_assmbl_CtaG-rel"/>
</dbReference>
<evidence type="ECO:0000313" key="7">
    <source>
        <dbReference type="EMBL" id="GCF11160.1"/>
    </source>
</evidence>
<accession>A0A5A5THU5</accession>
<evidence type="ECO:0000256" key="6">
    <source>
        <dbReference type="SAM" id="Phobius"/>
    </source>
</evidence>
<evidence type="ECO:0000256" key="4">
    <source>
        <dbReference type="ARBA" id="ARBA00022989"/>
    </source>
</evidence>
<keyword evidence="8" id="KW-1185">Reference proteome</keyword>